<dbReference type="PANTHER" id="PTHR11695:SF294">
    <property type="entry name" value="RETICULON-4-INTERACTING PROTEIN 1, MITOCHONDRIAL"/>
    <property type="match status" value="1"/>
</dbReference>
<dbReference type="InterPro" id="IPR020843">
    <property type="entry name" value="ER"/>
</dbReference>
<dbReference type="EMBL" id="JAUKUD010000004">
    <property type="protein sequence ID" value="KAK0746960.1"/>
    <property type="molecule type" value="Genomic_DNA"/>
</dbReference>
<gene>
    <name evidence="2" type="ORF">B0T18DRAFT_348908</name>
</gene>
<dbReference type="GO" id="GO:0016491">
    <property type="term" value="F:oxidoreductase activity"/>
    <property type="evidence" value="ECO:0007669"/>
    <property type="project" value="InterPro"/>
</dbReference>
<dbReference type="Proteomes" id="UP001172155">
    <property type="component" value="Unassembled WGS sequence"/>
</dbReference>
<dbReference type="Pfam" id="PF13602">
    <property type="entry name" value="ADH_zinc_N_2"/>
    <property type="match status" value="1"/>
</dbReference>
<sequence length="343" mass="35398">MRAWVYASTTPTLEANLSLSTSAPVPSPAPTQALIRVLAASLNPADYKVPEIGALARLAIPLPATPGMDFCGVVVTPPSTPETETTRLPAGTYVFGRLGTTSHGSLAEYVVAPANAVCALPPGVFDAGTLSPADFAALPVAGLTALQAIAPRVAPGKGDGVFINGGAGGVGTYAIQVAKALGCRVVVTCSKGKAELCRGLGADEVVDYTEVDVVEVLKKGGRGFQLVVDNIAAPTGLYKASEEFLVEGGRFVQVGGGASVGDVSRLVSRMVVPGWLGGGKRAFEFLVLKQSVEDLERLAGWVVEGKVRSAVEDVFEMDKAKEAIVRLKSGRVAGKLVVRIAKE</sequence>
<dbReference type="InterPro" id="IPR050700">
    <property type="entry name" value="YIM1/Zinc_Alcohol_DH_Fams"/>
</dbReference>
<dbReference type="CDD" id="cd08267">
    <property type="entry name" value="MDR1"/>
    <property type="match status" value="1"/>
</dbReference>
<reference evidence="2" key="1">
    <citation type="submission" date="2023-06" db="EMBL/GenBank/DDBJ databases">
        <title>Genome-scale phylogeny and comparative genomics of the fungal order Sordariales.</title>
        <authorList>
            <consortium name="Lawrence Berkeley National Laboratory"/>
            <person name="Hensen N."/>
            <person name="Bonometti L."/>
            <person name="Westerberg I."/>
            <person name="Brannstrom I.O."/>
            <person name="Guillou S."/>
            <person name="Cros-Aarteil S."/>
            <person name="Calhoun S."/>
            <person name="Haridas S."/>
            <person name="Kuo A."/>
            <person name="Mondo S."/>
            <person name="Pangilinan J."/>
            <person name="Riley R."/>
            <person name="LaButti K."/>
            <person name="Andreopoulos B."/>
            <person name="Lipzen A."/>
            <person name="Chen C."/>
            <person name="Yanf M."/>
            <person name="Daum C."/>
            <person name="Ng V."/>
            <person name="Clum A."/>
            <person name="Steindorff A."/>
            <person name="Ohm R."/>
            <person name="Martin F."/>
            <person name="Silar P."/>
            <person name="Natvig D."/>
            <person name="Lalanne C."/>
            <person name="Gautier V."/>
            <person name="Ament-velasquez S.L."/>
            <person name="Kruys A."/>
            <person name="Hutchinson M.I."/>
            <person name="Powell A.J."/>
            <person name="Barry K."/>
            <person name="Miller A.N."/>
            <person name="Grigoriev I.V."/>
            <person name="Debuchy R."/>
            <person name="Gladieux P."/>
            <person name="Thoren M.H."/>
            <person name="Johannesson H."/>
        </authorList>
    </citation>
    <scope>NUCLEOTIDE SEQUENCE</scope>
    <source>
        <strain evidence="2">SMH3187-1</strain>
    </source>
</reference>
<keyword evidence="3" id="KW-1185">Reference proteome</keyword>
<proteinExistence type="predicted"/>
<dbReference type="InterPro" id="IPR011032">
    <property type="entry name" value="GroES-like_sf"/>
</dbReference>
<dbReference type="AlphaFoldDB" id="A0AA40EWT6"/>
<evidence type="ECO:0000313" key="2">
    <source>
        <dbReference type="EMBL" id="KAK0746960.1"/>
    </source>
</evidence>
<evidence type="ECO:0000259" key="1">
    <source>
        <dbReference type="SMART" id="SM00829"/>
    </source>
</evidence>
<protein>
    <recommendedName>
        <fullName evidence="1">Enoyl reductase (ER) domain-containing protein</fullName>
    </recommendedName>
</protein>
<dbReference type="InterPro" id="IPR036291">
    <property type="entry name" value="NAD(P)-bd_dom_sf"/>
</dbReference>
<dbReference type="SUPFAM" id="SSF50129">
    <property type="entry name" value="GroES-like"/>
    <property type="match status" value="1"/>
</dbReference>
<comment type="caution">
    <text evidence="2">The sequence shown here is derived from an EMBL/GenBank/DDBJ whole genome shotgun (WGS) entry which is preliminary data.</text>
</comment>
<name>A0AA40EWT6_9PEZI</name>
<accession>A0AA40EWT6</accession>
<dbReference type="GO" id="GO:0005739">
    <property type="term" value="C:mitochondrion"/>
    <property type="evidence" value="ECO:0007669"/>
    <property type="project" value="TreeGrafter"/>
</dbReference>
<dbReference type="SMART" id="SM00829">
    <property type="entry name" value="PKS_ER"/>
    <property type="match status" value="1"/>
</dbReference>
<dbReference type="PANTHER" id="PTHR11695">
    <property type="entry name" value="ALCOHOL DEHYDROGENASE RELATED"/>
    <property type="match status" value="1"/>
</dbReference>
<organism evidence="2 3">
    <name type="scientific">Schizothecium vesticola</name>
    <dbReference type="NCBI Taxonomy" id="314040"/>
    <lineage>
        <taxon>Eukaryota</taxon>
        <taxon>Fungi</taxon>
        <taxon>Dikarya</taxon>
        <taxon>Ascomycota</taxon>
        <taxon>Pezizomycotina</taxon>
        <taxon>Sordariomycetes</taxon>
        <taxon>Sordariomycetidae</taxon>
        <taxon>Sordariales</taxon>
        <taxon>Schizotheciaceae</taxon>
        <taxon>Schizothecium</taxon>
    </lineage>
</organism>
<dbReference type="InterPro" id="IPR013154">
    <property type="entry name" value="ADH-like_N"/>
</dbReference>
<dbReference type="Gene3D" id="3.90.180.10">
    <property type="entry name" value="Medium-chain alcohol dehydrogenases, catalytic domain"/>
    <property type="match status" value="1"/>
</dbReference>
<feature type="domain" description="Enoyl reductase (ER)" evidence="1">
    <location>
        <begin position="8"/>
        <end position="338"/>
    </location>
</feature>
<evidence type="ECO:0000313" key="3">
    <source>
        <dbReference type="Proteomes" id="UP001172155"/>
    </source>
</evidence>
<dbReference type="Pfam" id="PF08240">
    <property type="entry name" value="ADH_N"/>
    <property type="match status" value="1"/>
</dbReference>
<dbReference type="Gene3D" id="3.40.50.720">
    <property type="entry name" value="NAD(P)-binding Rossmann-like Domain"/>
    <property type="match status" value="1"/>
</dbReference>
<dbReference type="SUPFAM" id="SSF51735">
    <property type="entry name" value="NAD(P)-binding Rossmann-fold domains"/>
    <property type="match status" value="1"/>
</dbReference>